<evidence type="ECO:0000256" key="1">
    <source>
        <dbReference type="ARBA" id="ARBA00004141"/>
    </source>
</evidence>
<evidence type="ECO:0000256" key="7">
    <source>
        <dbReference type="SAM" id="MobiDB-lite"/>
    </source>
</evidence>
<feature type="transmembrane region" description="Helical" evidence="8">
    <location>
        <begin position="121"/>
        <end position="140"/>
    </location>
</feature>
<dbReference type="Proteomes" id="UP000053989">
    <property type="component" value="Unassembled WGS sequence"/>
</dbReference>
<dbReference type="InParanoid" id="A0A0C3D716"/>
<gene>
    <name evidence="12" type="ORF">SCLCIDRAFT_132399</name>
</gene>
<dbReference type="InterPro" id="IPR003864">
    <property type="entry name" value="CSC1/OSCA1-like_7TM"/>
</dbReference>
<dbReference type="InterPro" id="IPR027815">
    <property type="entry name" value="CSC1/OSCA1-like_cyt"/>
</dbReference>
<accession>A0A0C3D716</accession>
<dbReference type="Pfam" id="PF14703">
    <property type="entry name" value="PHM7_cyt"/>
    <property type="match status" value="1"/>
</dbReference>
<dbReference type="GO" id="GO:0005227">
    <property type="term" value="F:calcium-activated cation channel activity"/>
    <property type="evidence" value="ECO:0007669"/>
    <property type="project" value="InterPro"/>
</dbReference>
<dbReference type="STRING" id="1036808.A0A0C3D716"/>
<evidence type="ECO:0000259" key="9">
    <source>
        <dbReference type="Pfam" id="PF02714"/>
    </source>
</evidence>
<feature type="transmembrane region" description="Helical" evidence="8">
    <location>
        <begin position="640"/>
        <end position="658"/>
    </location>
</feature>
<dbReference type="PANTHER" id="PTHR13018">
    <property type="entry name" value="PROBABLE MEMBRANE PROTEIN DUF221-RELATED"/>
    <property type="match status" value="1"/>
</dbReference>
<evidence type="ECO:0008006" key="14">
    <source>
        <dbReference type="Google" id="ProtNLM"/>
    </source>
</evidence>
<feature type="compositionally biased region" description="Basic residues" evidence="7">
    <location>
        <begin position="973"/>
        <end position="987"/>
    </location>
</feature>
<dbReference type="FunCoup" id="A0A0C3D716">
    <property type="interactions" value="70"/>
</dbReference>
<dbReference type="InterPro" id="IPR045122">
    <property type="entry name" value="Csc1-like"/>
</dbReference>
<evidence type="ECO:0000313" key="12">
    <source>
        <dbReference type="EMBL" id="KIM56565.1"/>
    </source>
</evidence>
<feature type="domain" description="CSC1/OSCA1-like N-terminal transmembrane" evidence="10">
    <location>
        <begin position="38"/>
        <end position="205"/>
    </location>
</feature>
<evidence type="ECO:0000256" key="2">
    <source>
        <dbReference type="ARBA" id="ARBA00007779"/>
    </source>
</evidence>
<feature type="transmembrane region" description="Helical" evidence="8">
    <location>
        <begin position="517"/>
        <end position="536"/>
    </location>
</feature>
<evidence type="ECO:0000256" key="3">
    <source>
        <dbReference type="ARBA" id="ARBA00022448"/>
    </source>
</evidence>
<comment type="subcellular location">
    <subcellularLocation>
        <location evidence="1">Membrane</location>
        <topology evidence="1">Multi-pass membrane protein</topology>
    </subcellularLocation>
</comment>
<dbReference type="Pfam" id="PF13967">
    <property type="entry name" value="RSN1_TM"/>
    <property type="match status" value="1"/>
</dbReference>
<keyword evidence="3" id="KW-0813">Transport</keyword>
<evidence type="ECO:0000313" key="13">
    <source>
        <dbReference type="Proteomes" id="UP000053989"/>
    </source>
</evidence>
<dbReference type="OrthoDB" id="1689567at2759"/>
<feature type="transmembrane region" description="Helical" evidence="8">
    <location>
        <begin position="184"/>
        <end position="204"/>
    </location>
</feature>
<evidence type="ECO:0000256" key="8">
    <source>
        <dbReference type="SAM" id="Phobius"/>
    </source>
</evidence>
<dbReference type="InterPro" id="IPR032880">
    <property type="entry name" value="CSC1/OSCA1-like_N"/>
</dbReference>
<feature type="transmembrane region" description="Helical" evidence="8">
    <location>
        <begin position="679"/>
        <end position="697"/>
    </location>
</feature>
<reference evidence="12 13" key="1">
    <citation type="submission" date="2014-04" db="EMBL/GenBank/DDBJ databases">
        <authorList>
            <consortium name="DOE Joint Genome Institute"/>
            <person name="Kuo A."/>
            <person name="Kohler A."/>
            <person name="Nagy L.G."/>
            <person name="Floudas D."/>
            <person name="Copeland A."/>
            <person name="Barry K.W."/>
            <person name="Cichocki N."/>
            <person name="Veneault-Fourrey C."/>
            <person name="LaButti K."/>
            <person name="Lindquist E.A."/>
            <person name="Lipzen A."/>
            <person name="Lundell T."/>
            <person name="Morin E."/>
            <person name="Murat C."/>
            <person name="Sun H."/>
            <person name="Tunlid A."/>
            <person name="Henrissat B."/>
            <person name="Grigoriev I.V."/>
            <person name="Hibbett D.S."/>
            <person name="Martin F."/>
            <person name="Nordberg H.P."/>
            <person name="Cantor M.N."/>
            <person name="Hua S.X."/>
        </authorList>
    </citation>
    <scope>NUCLEOTIDE SEQUENCE [LARGE SCALE GENOMIC DNA]</scope>
    <source>
        <strain evidence="12 13">Foug A</strain>
    </source>
</reference>
<evidence type="ECO:0000256" key="5">
    <source>
        <dbReference type="ARBA" id="ARBA00022989"/>
    </source>
</evidence>
<dbReference type="AlphaFoldDB" id="A0A0C3D716"/>
<feature type="domain" description="CSC1/OSCA1-like cytosolic" evidence="11">
    <location>
        <begin position="228"/>
        <end position="411"/>
    </location>
</feature>
<name>A0A0C3D716_9AGAM</name>
<evidence type="ECO:0000256" key="4">
    <source>
        <dbReference type="ARBA" id="ARBA00022692"/>
    </source>
</evidence>
<dbReference type="PANTHER" id="PTHR13018:SF5">
    <property type="entry name" value="RE44586P"/>
    <property type="match status" value="1"/>
</dbReference>
<feature type="compositionally biased region" description="Acidic residues" evidence="7">
    <location>
        <begin position="930"/>
        <end position="940"/>
    </location>
</feature>
<keyword evidence="5 8" id="KW-1133">Transmembrane helix</keyword>
<feature type="transmembrane region" description="Helical" evidence="8">
    <location>
        <begin position="566"/>
        <end position="594"/>
    </location>
</feature>
<keyword evidence="4 8" id="KW-0812">Transmembrane</keyword>
<organism evidence="12 13">
    <name type="scientific">Scleroderma citrinum Foug A</name>
    <dbReference type="NCBI Taxonomy" id="1036808"/>
    <lineage>
        <taxon>Eukaryota</taxon>
        <taxon>Fungi</taxon>
        <taxon>Dikarya</taxon>
        <taxon>Basidiomycota</taxon>
        <taxon>Agaricomycotina</taxon>
        <taxon>Agaricomycetes</taxon>
        <taxon>Agaricomycetidae</taxon>
        <taxon>Boletales</taxon>
        <taxon>Sclerodermatineae</taxon>
        <taxon>Sclerodermataceae</taxon>
        <taxon>Scleroderma</taxon>
    </lineage>
</organism>
<evidence type="ECO:0000256" key="6">
    <source>
        <dbReference type="ARBA" id="ARBA00023136"/>
    </source>
</evidence>
<feature type="region of interest" description="Disordered" evidence="7">
    <location>
        <begin position="864"/>
        <end position="896"/>
    </location>
</feature>
<dbReference type="GO" id="GO:0005886">
    <property type="term" value="C:plasma membrane"/>
    <property type="evidence" value="ECO:0007669"/>
    <property type="project" value="TreeGrafter"/>
</dbReference>
<keyword evidence="13" id="KW-1185">Reference proteome</keyword>
<keyword evidence="6 8" id="KW-0472">Membrane</keyword>
<feature type="transmembrane region" description="Helical" evidence="8">
    <location>
        <begin position="42"/>
        <end position="59"/>
    </location>
</feature>
<feature type="transmembrane region" description="Helical" evidence="8">
    <location>
        <begin position="703"/>
        <end position="722"/>
    </location>
</feature>
<dbReference type="Pfam" id="PF02714">
    <property type="entry name" value="RSN1_7TM"/>
    <property type="match status" value="1"/>
</dbReference>
<feature type="transmembrane region" description="Helical" evidence="8">
    <location>
        <begin position="424"/>
        <end position="450"/>
    </location>
</feature>
<proteinExistence type="inferred from homology"/>
<sequence>MSSGFLTALASIVDNGESGEPELPPGSPPTYKFEGPWFTTQILLSSSIGIISFLVFSYCRSRWPLLFASRTKLKGFSPHEAHSHSAFFGWILPTLRTSEFTILQIVGLDAAVLLSFYKTSFYLFFVCSIFAAAILMPINWKNNIGFGGGPDDDESDWPQWSNFSDDAPSPGRDWLDLISDANSYLTVHFLFTYLFTILALYFLYKNYRRYIRARQLFSLELVHSIPGRTVMVTSLPAHLRSEPALAEYFENMGLSVESVSICRELTSLKILLDERTEALLKLEGAWTRYVGNPSTVEAYDPSENVSHVDPSILEGQPVRLVVPHRNRPTLRPGWCSGKVDALEYLETKFMEADEKVRKWRRTGRFKATHVAFVTFEKMSSAQIAVQSALFPVPWEVKTRQAPEPRDIIWANIAHTPGSLFSRELLVLGAVGVLLFFWIFPITALASLLSYKEIKKVTPWLGNIIDSNDKIRAIVQNSLPSFAMITLNALLPFILEGLTYAQGYKARSLIEYSLLRKYFLFLLVNVVFIFLLASTYWQLVRDLANSPAKIPEKLAEALQKGRAKHFFLSYVILQGFGIMPLQLLNLGVIIPRMIFRIFITRTPRADFAELNAPPMINYGVVYPQAILIFVITILYSVVQPLIVIFGALYFGVGYLVYKYKLLFVFFKPYESQGQAWPITFVRLIWGIVIFQVFMIGILTLRQSYIMSSLLVPLVIGTVTWAWYIHSAFRPLSNAVCLSSVCEVERGEETADVARLREGHPVSWSQSNLSRTRYSQNDDSLYVAPEDERTDYSQPPMANWYNGVLNTGKRRYGHPALTGVLPEPWLPLKKGQTLVNVLRDGNSRAPFDTAQGIVLSLRNRYSVLRNKVRSQRSRNTVNGETASPEDEHGHVSDTSSMNPWVNAHAQSTLGHRLSFDAASGVIMLPDNDDWLAGEDYSSDEDVGNSTPLSGEDQGSPSQENLATPDSQSPSTPLRSPKRRHATYYHHPERRRNTVPGAFPPS</sequence>
<feature type="compositionally biased region" description="Polar residues" evidence="7">
    <location>
        <begin position="941"/>
        <end position="971"/>
    </location>
</feature>
<protein>
    <recommendedName>
        <fullName evidence="14">CSC1/OSCA1-like 7TM region domain-containing protein</fullName>
    </recommendedName>
</protein>
<dbReference type="HOGENOM" id="CLU_002458_3_0_1"/>
<comment type="similarity">
    <text evidence="2">Belongs to the CSC1 (TC 1.A.17) family.</text>
</comment>
<feature type="region of interest" description="Disordered" evidence="7">
    <location>
        <begin position="930"/>
        <end position="999"/>
    </location>
</feature>
<reference evidence="13" key="2">
    <citation type="submission" date="2015-01" db="EMBL/GenBank/DDBJ databases">
        <title>Evolutionary Origins and Diversification of the Mycorrhizal Mutualists.</title>
        <authorList>
            <consortium name="DOE Joint Genome Institute"/>
            <consortium name="Mycorrhizal Genomics Consortium"/>
            <person name="Kohler A."/>
            <person name="Kuo A."/>
            <person name="Nagy L.G."/>
            <person name="Floudas D."/>
            <person name="Copeland A."/>
            <person name="Barry K.W."/>
            <person name="Cichocki N."/>
            <person name="Veneault-Fourrey C."/>
            <person name="LaButti K."/>
            <person name="Lindquist E.A."/>
            <person name="Lipzen A."/>
            <person name="Lundell T."/>
            <person name="Morin E."/>
            <person name="Murat C."/>
            <person name="Riley R."/>
            <person name="Ohm R."/>
            <person name="Sun H."/>
            <person name="Tunlid A."/>
            <person name="Henrissat B."/>
            <person name="Grigoriev I.V."/>
            <person name="Hibbett D.S."/>
            <person name="Martin F."/>
        </authorList>
    </citation>
    <scope>NUCLEOTIDE SEQUENCE [LARGE SCALE GENOMIC DNA]</scope>
    <source>
        <strain evidence="13">Foug A</strain>
    </source>
</reference>
<dbReference type="EMBL" id="KN822114">
    <property type="protein sequence ID" value="KIM56565.1"/>
    <property type="molecule type" value="Genomic_DNA"/>
</dbReference>
<feature type="domain" description="CSC1/OSCA1-like 7TM region" evidence="9">
    <location>
        <begin position="422"/>
        <end position="696"/>
    </location>
</feature>
<evidence type="ECO:0000259" key="10">
    <source>
        <dbReference type="Pfam" id="PF13967"/>
    </source>
</evidence>
<feature type="transmembrane region" description="Helical" evidence="8">
    <location>
        <begin position="478"/>
        <end position="497"/>
    </location>
</feature>
<evidence type="ECO:0000259" key="11">
    <source>
        <dbReference type="Pfam" id="PF14703"/>
    </source>
</evidence>